<feature type="domain" description="PAC" evidence="9">
    <location>
        <begin position="207"/>
        <end position="258"/>
    </location>
</feature>
<dbReference type="AlphaFoldDB" id="A0A480B030"/>
<dbReference type="InterPro" id="IPR011006">
    <property type="entry name" value="CheY-like_superfamily"/>
</dbReference>
<evidence type="ECO:0000256" key="3">
    <source>
        <dbReference type="ARBA" id="ARBA00022553"/>
    </source>
</evidence>
<dbReference type="SUPFAM" id="SSF47384">
    <property type="entry name" value="Homodimeric domain of signal transducing histidine kinase"/>
    <property type="match status" value="1"/>
</dbReference>
<dbReference type="SMART" id="SM00086">
    <property type="entry name" value="PAC"/>
    <property type="match status" value="1"/>
</dbReference>
<dbReference type="InterPro" id="IPR001610">
    <property type="entry name" value="PAC"/>
</dbReference>
<feature type="domain" description="Response regulatory" evidence="8">
    <location>
        <begin position="522"/>
        <end position="639"/>
    </location>
</feature>
<dbReference type="CDD" id="cd00130">
    <property type="entry name" value="PAS"/>
    <property type="match status" value="1"/>
</dbReference>
<feature type="modified residue" description="4-aspartylphosphate" evidence="6">
    <location>
        <position position="572"/>
    </location>
</feature>
<dbReference type="Gene3D" id="3.40.50.2300">
    <property type="match status" value="1"/>
</dbReference>
<keyword evidence="5" id="KW-0418">Kinase</keyword>
<dbReference type="InterPro" id="IPR000014">
    <property type="entry name" value="PAS"/>
</dbReference>
<organism evidence="10 11">
    <name type="scientific">Pseudaquabacterium pictum</name>
    <dbReference type="NCBI Taxonomy" id="2315236"/>
    <lineage>
        <taxon>Bacteria</taxon>
        <taxon>Pseudomonadati</taxon>
        <taxon>Pseudomonadota</taxon>
        <taxon>Betaproteobacteria</taxon>
        <taxon>Burkholderiales</taxon>
        <taxon>Sphaerotilaceae</taxon>
        <taxon>Pseudaquabacterium</taxon>
    </lineage>
</organism>
<dbReference type="GO" id="GO:0009927">
    <property type="term" value="F:histidine phosphotransfer kinase activity"/>
    <property type="evidence" value="ECO:0007669"/>
    <property type="project" value="TreeGrafter"/>
</dbReference>
<dbReference type="SUPFAM" id="SSF55785">
    <property type="entry name" value="PYP-like sensor domain (PAS domain)"/>
    <property type="match status" value="2"/>
</dbReference>
<dbReference type="Proteomes" id="UP000301751">
    <property type="component" value="Unassembled WGS sequence"/>
</dbReference>
<dbReference type="SMART" id="SM00448">
    <property type="entry name" value="REC"/>
    <property type="match status" value="1"/>
</dbReference>
<proteinExistence type="predicted"/>
<dbReference type="Pfam" id="PF02518">
    <property type="entry name" value="HATPase_c"/>
    <property type="match status" value="1"/>
</dbReference>
<dbReference type="SUPFAM" id="SSF55874">
    <property type="entry name" value="ATPase domain of HSP90 chaperone/DNA topoisomerase II/histidine kinase"/>
    <property type="match status" value="1"/>
</dbReference>
<dbReference type="InterPro" id="IPR003661">
    <property type="entry name" value="HisK_dim/P_dom"/>
</dbReference>
<evidence type="ECO:0000256" key="5">
    <source>
        <dbReference type="ARBA" id="ARBA00022777"/>
    </source>
</evidence>
<feature type="domain" description="Histidine kinase" evidence="7">
    <location>
        <begin position="275"/>
        <end position="498"/>
    </location>
</feature>
<evidence type="ECO:0000259" key="7">
    <source>
        <dbReference type="PROSITE" id="PS50109"/>
    </source>
</evidence>
<gene>
    <name evidence="10" type="ORF">AQPW35_35190</name>
</gene>
<accession>A0A480B030</accession>
<dbReference type="EC" id="2.7.13.3" evidence="2"/>
<reference evidence="11" key="1">
    <citation type="submission" date="2019-03" db="EMBL/GenBank/DDBJ databases">
        <title>Aquabacterium pictum sp.nov., the first bacteriochlorophyll a-containing freshwater bacterium in the genus Aquabacterium of the class Betaproteobacteria.</title>
        <authorList>
            <person name="Hirose S."/>
            <person name="Tank M."/>
            <person name="Hara E."/>
            <person name="Tamaki H."/>
            <person name="Takaichi S."/>
            <person name="Haruta S."/>
            <person name="Hanada S."/>
        </authorList>
    </citation>
    <scope>NUCLEOTIDE SEQUENCE [LARGE SCALE GENOMIC DNA]</scope>
    <source>
        <strain evidence="11">W35</strain>
    </source>
</reference>
<comment type="catalytic activity">
    <reaction evidence="1">
        <text>ATP + protein L-histidine = ADP + protein N-phospho-L-histidine.</text>
        <dbReference type="EC" id="2.7.13.3"/>
    </reaction>
</comment>
<dbReference type="Pfam" id="PF00072">
    <property type="entry name" value="Response_reg"/>
    <property type="match status" value="1"/>
</dbReference>
<dbReference type="InterPro" id="IPR003594">
    <property type="entry name" value="HATPase_dom"/>
</dbReference>
<dbReference type="PANTHER" id="PTHR43047">
    <property type="entry name" value="TWO-COMPONENT HISTIDINE PROTEIN KINASE"/>
    <property type="match status" value="1"/>
</dbReference>
<dbReference type="PANTHER" id="PTHR43047:SF72">
    <property type="entry name" value="OSMOSENSING HISTIDINE PROTEIN KINASE SLN1"/>
    <property type="match status" value="1"/>
</dbReference>
<dbReference type="GO" id="GO:0000155">
    <property type="term" value="F:phosphorelay sensor kinase activity"/>
    <property type="evidence" value="ECO:0007669"/>
    <property type="project" value="InterPro"/>
</dbReference>
<dbReference type="Gene3D" id="3.30.565.10">
    <property type="entry name" value="Histidine kinase-like ATPase, C-terminal domain"/>
    <property type="match status" value="1"/>
</dbReference>
<evidence type="ECO:0000259" key="8">
    <source>
        <dbReference type="PROSITE" id="PS50110"/>
    </source>
</evidence>
<evidence type="ECO:0000256" key="4">
    <source>
        <dbReference type="ARBA" id="ARBA00022679"/>
    </source>
</evidence>
<dbReference type="InterPro" id="IPR013655">
    <property type="entry name" value="PAS_fold_3"/>
</dbReference>
<evidence type="ECO:0000256" key="6">
    <source>
        <dbReference type="PROSITE-ProRule" id="PRU00169"/>
    </source>
</evidence>
<evidence type="ECO:0000259" key="9">
    <source>
        <dbReference type="PROSITE" id="PS50113"/>
    </source>
</evidence>
<protein>
    <recommendedName>
        <fullName evidence="2">histidine kinase</fullName>
        <ecNumber evidence="2">2.7.13.3</ecNumber>
    </recommendedName>
</protein>
<dbReference type="PROSITE" id="PS50109">
    <property type="entry name" value="HIS_KIN"/>
    <property type="match status" value="1"/>
</dbReference>
<dbReference type="PRINTS" id="PR00344">
    <property type="entry name" value="BCTRLSENSOR"/>
</dbReference>
<evidence type="ECO:0000313" key="10">
    <source>
        <dbReference type="EMBL" id="GCL64438.1"/>
    </source>
</evidence>
<dbReference type="Pfam" id="PF00512">
    <property type="entry name" value="HisKA"/>
    <property type="match status" value="1"/>
</dbReference>
<dbReference type="CDD" id="cd00082">
    <property type="entry name" value="HisKA"/>
    <property type="match status" value="1"/>
</dbReference>
<comment type="caution">
    <text evidence="10">The sequence shown here is derived from an EMBL/GenBank/DDBJ whole genome shotgun (WGS) entry which is preliminary data.</text>
</comment>
<keyword evidence="3 6" id="KW-0597">Phosphoprotein</keyword>
<dbReference type="InterPro" id="IPR001789">
    <property type="entry name" value="Sig_transdc_resp-reg_receiver"/>
</dbReference>
<dbReference type="EMBL" id="BJCL01000009">
    <property type="protein sequence ID" value="GCL64438.1"/>
    <property type="molecule type" value="Genomic_DNA"/>
</dbReference>
<dbReference type="Pfam" id="PF08448">
    <property type="entry name" value="PAS_4"/>
    <property type="match status" value="1"/>
</dbReference>
<dbReference type="InterPro" id="IPR000700">
    <property type="entry name" value="PAS-assoc_C"/>
</dbReference>
<dbReference type="SUPFAM" id="SSF52172">
    <property type="entry name" value="CheY-like"/>
    <property type="match status" value="1"/>
</dbReference>
<dbReference type="InterPro" id="IPR013656">
    <property type="entry name" value="PAS_4"/>
</dbReference>
<keyword evidence="4" id="KW-0808">Transferase</keyword>
<dbReference type="Gene3D" id="3.30.450.20">
    <property type="entry name" value="PAS domain"/>
    <property type="match status" value="2"/>
</dbReference>
<sequence length="647" mass="68531">MTTDPPDHARDLPNADALPCALASVDSDGRLLAVNPALASLLGRDVQALCGGPFDALLSTAGAVIYQSYLMPLLRLHGHLQEFSISLKTGDGQPLEVLLYASSRGSGAQRVHDMVMVPIRQRRRVEEEMLRVKRAADEAPGMIFQLLCLPGGGGHFPYVSEAVRALYDSTPQAARESADVVFGRVLEDDRAALLQARDAAAAASSPWRASARIRRADGSVAWHEFNASPRLLANGITLWHGHVADVTQRRVMEQALADREAARQASLAKSEFLARVSHELRTPLNGILGFAHLLLSQEADNLRADQRRRLAILQTAGQGLLHLINDVLDITSIEMGQLSLHPTPLPLAPAVDAALAVVEPQAQAAGVRLARAPMTGLVLQADARRLQQVLVNLLSNAIKYNRPGGRVDVRAHSEAPAEPGLALACIEVADTGCGLTEAQQAQLFQPFNRLGAERGAAEGTGLGLVISRQLVQLMQGSIGVQSTPGLGSCFLVRLPLAAGVPVPPPAVPGPGADGVPSPTRGRVLYVEDNAVNVLLMEAIVGLRPGVQMQVCTDGAAGLAAALADPPDLLLLDMQLPDGDGSGLLQRMRTHPALAAVPAVAVSAAARSDDLLRAREVGFTAYWTKPLVVDEVLAGFDSLLARARQSPR</sequence>
<name>A0A480B030_9BURK</name>
<dbReference type="RefSeq" id="WP_137734165.1">
    <property type="nucleotide sequence ID" value="NZ_BJCL01000009.1"/>
</dbReference>
<dbReference type="GO" id="GO:0005886">
    <property type="term" value="C:plasma membrane"/>
    <property type="evidence" value="ECO:0007669"/>
    <property type="project" value="TreeGrafter"/>
</dbReference>
<dbReference type="Pfam" id="PF08447">
    <property type="entry name" value="PAS_3"/>
    <property type="match status" value="1"/>
</dbReference>
<dbReference type="SMART" id="SM00387">
    <property type="entry name" value="HATPase_c"/>
    <property type="match status" value="1"/>
</dbReference>
<dbReference type="CDD" id="cd16922">
    <property type="entry name" value="HATPase_EvgS-ArcB-TorS-like"/>
    <property type="match status" value="1"/>
</dbReference>
<evidence type="ECO:0000256" key="2">
    <source>
        <dbReference type="ARBA" id="ARBA00012438"/>
    </source>
</evidence>
<dbReference type="InterPro" id="IPR005467">
    <property type="entry name" value="His_kinase_dom"/>
</dbReference>
<keyword evidence="11" id="KW-1185">Reference proteome</keyword>
<dbReference type="SMART" id="SM00091">
    <property type="entry name" value="PAS"/>
    <property type="match status" value="2"/>
</dbReference>
<dbReference type="InterPro" id="IPR035965">
    <property type="entry name" value="PAS-like_dom_sf"/>
</dbReference>
<dbReference type="OrthoDB" id="5519028at2"/>
<dbReference type="InterPro" id="IPR036097">
    <property type="entry name" value="HisK_dim/P_sf"/>
</dbReference>
<dbReference type="SMART" id="SM00388">
    <property type="entry name" value="HisKA"/>
    <property type="match status" value="1"/>
</dbReference>
<evidence type="ECO:0000256" key="1">
    <source>
        <dbReference type="ARBA" id="ARBA00000085"/>
    </source>
</evidence>
<dbReference type="InterPro" id="IPR004358">
    <property type="entry name" value="Sig_transdc_His_kin-like_C"/>
</dbReference>
<evidence type="ECO:0000313" key="11">
    <source>
        <dbReference type="Proteomes" id="UP000301751"/>
    </source>
</evidence>
<dbReference type="InterPro" id="IPR036890">
    <property type="entry name" value="HATPase_C_sf"/>
</dbReference>
<dbReference type="PROSITE" id="PS50113">
    <property type="entry name" value="PAC"/>
    <property type="match status" value="1"/>
</dbReference>
<dbReference type="PROSITE" id="PS50110">
    <property type="entry name" value="RESPONSE_REGULATORY"/>
    <property type="match status" value="1"/>
</dbReference>
<dbReference type="Gene3D" id="1.10.287.130">
    <property type="match status" value="1"/>
</dbReference>